<keyword evidence="1" id="KW-1133">Transmembrane helix</keyword>
<evidence type="ECO:0000256" key="1">
    <source>
        <dbReference type="SAM" id="Phobius"/>
    </source>
</evidence>
<feature type="transmembrane region" description="Helical" evidence="1">
    <location>
        <begin position="302"/>
        <end position="321"/>
    </location>
</feature>
<protein>
    <submittedName>
        <fullName evidence="2">Uncharacterized protein</fullName>
    </submittedName>
</protein>
<accession>A0AA88YPH9</accession>
<keyword evidence="3" id="KW-1185">Reference proteome</keyword>
<name>A0AA88YPH9_PINIB</name>
<reference evidence="2" key="1">
    <citation type="submission" date="2019-08" db="EMBL/GenBank/DDBJ databases">
        <title>The improved chromosome-level genome for the pearl oyster Pinctada fucata martensii using PacBio sequencing and Hi-C.</title>
        <authorList>
            <person name="Zheng Z."/>
        </authorList>
    </citation>
    <scope>NUCLEOTIDE SEQUENCE</scope>
    <source>
        <strain evidence="2">ZZ-2019</strain>
        <tissue evidence="2">Adductor muscle</tissue>
    </source>
</reference>
<dbReference type="AlphaFoldDB" id="A0AA88YPH9"/>
<dbReference type="EMBL" id="VSWD01000005">
    <property type="protein sequence ID" value="KAK3101286.1"/>
    <property type="molecule type" value="Genomic_DNA"/>
</dbReference>
<dbReference type="Proteomes" id="UP001186944">
    <property type="component" value="Unassembled WGS sequence"/>
</dbReference>
<keyword evidence="1" id="KW-0812">Transmembrane</keyword>
<evidence type="ECO:0000313" key="3">
    <source>
        <dbReference type="Proteomes" id="UP001186944"/>
    </source>
</evidence>
<evidence type="ECO:0000313" key="2">
    <source>
        <dbReference type="EMBL" id="KAK3101286.1"/>
    </source>
</evidence>
<sequence length="335" mass="37414">MGRKIVLMDAGHVRIFKWTSIAQNKILSNAPVLVAQSFRVEANFRLQESIAIVPAETHYLTKYSFPQNVGNKFSLYVAISVSVKFTIKVKGTYNGTAEAKGQVLFKHKDSNGHNVDLDTELPISIPFLVYAYRRDRETTGKHDFDIMTNPVGFNFSSEVLVPRQIRDRHRCTSIGLPTTTLTTQRSKSTSQNDRASTVATTLQTTSSGFIDEMTTSGCSYESPKPPLHPPDFRTKNISQSLERKLQSIRKVLTIDKSNLSSTKRRKISASDDRKSARGIGFVGLTILCIVMGLIVLMDLPLLLSHVTILCRGTFGLAVEFARRRSNCSRRKQGLK</sequence>
<organism evidence="2 3">
    <name type="scientific">Pinctada imbricata</name>
    <name type="common">Atlantic pearl-oyster</name>
    <name type="synonym">Pinctada martensii</name>
    <dbReference type="NCBI Taxonomy" id="66713"/>
    <lineage>
        <taxon>Eukaryota</taxon>
        <taxon>Metazoa</taxon>
        <taxon>Spiralia</taxon>
        <taxon>Lophotrochozoa</taxon>
        <taxon>Mollusca</taxon>
        <taxon>Bivalvia</taxon>
        <taxon>Autobranchia</taxon>
        <taxon>Pteriomorphia</taxon>
        <taxon>Pterioida</taxon>
        <taxon>Pterioidea</taxon>
        <taxon>Pteriidae</taxon>
        <taxon>Pinctada</taxon>
    </lineage>
</organism>
<keyword evidence="1" id="KW-0472">Membrane</keyword>
<gene>
    <name evidence="2" type="ORF">FSP39_002408</name>
</gene>
<comment type="caution">
    <text evidence="2">The sequence shown here is derived from an EMBL/GenBank/DDBJ whole genome shotgun (WGS) entry which is preliminary data.</text>
</comment>
<feature type="transmembrane region" description="Helical" evidence="1">
    <location>
        <begin position="275"/>
        <end position="296"/>
    </location>
</feature>
<proteinExistence type="predicted"/>